<evidence type="ECO:0000313" key="7">
    <source>
        <dbReference type="EMBL" id="GFG75868.1"/>
    </source>
</evidence>
<dbReference type="GO" id="GO:0020037">
    <property type="term" value="F:heme binding"/>
    <property type="evidence" value="ECO:0007669"/>
    <property type="project" value="InterPro"/>
</dbReference>
<dbReference type="GO" id="GO:0016705">
    <property type="term" value="F:oxidoreductase activity, acting on paired donors, with incorporation or reduction of molecular oxygen"/>
    <property type="evidence" value="ECO:0007669"/>
    <property type="project" value="InterPro"/>
</dbReference>
<gene>
    <name evidence="7" type="ORF">MBOT_32330</name>
</gene>
<dbReference type="InterPro" id="IPR002397">
    <property type="entry name" value="Cyt_P450_B"/>
</dbReference>
<reference evidence="7 8" key="1">
    <citation type="journal article" date="2019" name="Emerg. Microbes Infect.">
        <title>Comprehensive subspecies identification of 175 nontuberculous mycobacteria species based on 7547 genomic profiles.</title>
        <authorList>
            <person name="Matsumoto Y."/>
            <person name="Kinjo T."/>
            <person name="Motooka D."/>
            <person name="Nabeya D."/>
            <person name="Jung N."/>
            <person name="Uechi K."/>
            <person name="Horii T."/>
            <person name="Iida T."/>
            <person name="Fujita J."/>
            <person name="Nakamura S."/>
        </authorList>
    </citation>
    <scope>NUCLEOTIDE SEQUENCE [LARGE SCALE GENOMIC DNA]</scope>
    <source>
        <strain evidence="7 8">JCM 17322</strain>
    </source>
</reference>
<protein>
    <submittedName>
        <fullName evidence="7">Cytochrome P450</fullName>
    </submittedName>
</protein>
<keyword evidence="2" id="KW-0349">Heme</keyword>
<dbReference type="PANTHER" id="PTHR46696:SF3">
    <property type="entry name" value="PULCHERRIMINIC ACID SYNTHASE"/>
    <property type="match status" value="1"/>
</dbReference>
<keyword evidence="8" id="KW-1185">Reference proteome</keyword>
<dbReference type="PRINTS" id="PR00385">
    <property type="entry name" value="P450"/>
</dbReference>
<dbReference type="EMBL" id="BLKW01000004">
    <property type="protein sequence ID" value="GFG75868.1"/>
    <property type="molecule type" value="Genomic_DNA"/>
</dbReference>
<organism evidence="7 8">
    <name type="scientific">Mycobacterium botniense</name>
    <dbReference type="NCBI Taxonomy" id="84962"/>
    <lineage>
        <taxon>Bacteria</taxon>
        <taxon>Bacillati</taxon>
        <taxon>Actinomycetota</taxon>
        <taxon>Actinomycetes</taxon>
        <taxon>Mycobacteriales</taxon>
        <taxon>Mycobacteriaceae</taxon>
        <taxon>Mycobacterium</taxon>
    </lineage>
</organism>
<accession>A0A7I9Y1B6</accession>
<evidence type="ECO:0000256" key="3">
    <source>
        <dbReference type="ARBA" id="ARBA00022723"/>
    </source>
</evidence>
<sequence length="389" mass="42391">MTVREFPLGRRVILDELAQDPHPILARLRVAEPVSWIPARGGWLITRYDLAVHVLRNPATFTVDDRRFSTSQVIGASMLSLDGADHARHRAPFAHPFHPTRVRNRFTALVEATTDRLIAAMRPGGGADLRREFAGPLAADVITHVVGLRDVSAESVLAWYDTIAGAVSGVTAGGPVAAAGAQAFSHVRTAVVRSLDRYDRPSLLTQAAQARLSRPEIISNAAVLLFGGMETTEGMIANAARYLLGDPDTLTLVRDRGDLVPNAIEESMRMEPAAAIVDRYATRDVELAGVQIQRGDLVSVSITAANRDPAVFTNPDRFDVRRPNARLHLAFAYGPHFCLGAQLARTETVIAMSRLLERLPGLRLDPDCACMPQGLVFRKPQALPVRWTA</sequence>
<evidence type="ECO:0000256" key="1">
    <source>
        <dbReference type="ARBA" id="ARBA00010617"/>
    </source>
</evidence>
<dbReference type="GO" id="GO:0005506">
    <property type="term" value="F:iron ion binding"/>
    <property type="evidence" value="ECO:0007669"/>
    <property type="project" value="InterPro"/>
</dbReference>
<dbReference type="GO" id="GO:0004497">
    <property type="term" value="F:monooxygenase activity"/>
    <property type="evidence" value="ECO:0007669"/>
    <property type="project" value="UniProtKB-KW"/>
</dbReference>
<dbReference type="Proteomes" id="UP000465361">
    <property type="component" value="Unassembled WGS sequence"/>
</dbReference>
<comment type="similarity">
    <text evidence="1">Belongs to the cytochrome P450 family.</text>
</comment>
<dbReference type="InterPro" id="IPR001128">
    <property type="entry name" value="Cyt_P450"/>
</dbReference>
<dbReference type="Gene3D" id="1.10.630.10">
    <property type="entry name" value="Cytochrome P450"/>
    <property type="match status" value="1"/>
</dbReference>
<dbReference type="SUPFAM" id="SSF48264">
    <property type="entry name" value="Cytochrome P450"/>
    <property type="match status" value="1"/>
</dbReference>
<dbReference type="AlphaFoldDB" id="A0A7I9Y1B6"/>
<keyword evidence="6" id="KW-0503">Monooxygenase</keyword>
<keyword evidence="5" id="KW-0408">Iron</keyword>
<evidence type="ECO:0000256" key="5">
    <source>
        <dbReference type="ARBA" id="ARBA00023004"/>
    </source>
</evidence>
<name>A0A7I9Y1B6_9MYCO</name>
<evidence type="ECO:0000313" key="8">
    <source>
        <dbReference type="Proteomes" id="UP000465361"/>
    </source>
</evidence>
<evidence type="ECO:0000256" key="6">
    <source>
        <dbReference type="ARBA" id="ARBA00023033"/>
    </source>
</evidence>
<evidence type="ECO:0000256" key="2">
    <source>
        <dbReference type="ARBA" id="ARBA00022617"/>
    </source>
</evidence>
<dbReference type="InterPro" id="IPR036396">
    <property type="entry name" value="Cyt_P450_sf"/>
</dbReference>
<dbReference type="PANTHER" id="PTHR46696">
    <property type="entry name" value="P450, PUTATIVE (EUROFUNG)-RELATED"/>
    <property type="match status" value="1"/>
</dbReference>
<proteinExistence type="inferred from homology"/>
<keyword evidence="3" id="KW-0479">Metal-binding</keyword>
<evidence type="ECO:0000256" key="4">
    <source>
        <dbReference type="ARBA" id="ARBA00023002"/>
    </source>
</evidence>
<comment type="caution">
    <text evidence="7">The sequence shown here is derived from an EMBL/GenBank/DDBJ whole genome shotgun (WGS) entry which is preliminary data.</text>
</comment>
<dbReference type="Pfam" id="PF00067">
    <property type="entry name" value="p450"/>
    <property type="match status" value="1"/>
</dbReference>
<keyword evidence="4" id="KW-0560">Oxidoreductase</keyword>
<dbReference type="PRINTS" id="PR00359">
    <property type="entry name" value="BP450"/>
</dbReference>